<keyword evidence="8" id="KW-0732">Signal</keyword>
<gene>
    <name evidence="9" type="ORF">ACFOOI_06335</name>
</gene>
<evidence type="ECO:0000256" key="4">
    <source>
        <dbReference type="ARBA" id="ARBA00022452"/>
    </source>
</evidence>
<evidence type="ECO:0000256" key="3">
    <source>
        <dbReference type="ARBA" id="ARBA00022448"/>
    </source>
</evidence>
<feature type="chain" id="PRO_5045534363" evidence="8">
    <location>
        <begin position="20"/>
        <end position="442"/>
    </location>
</feature>
<evidence type="ECO:0000313" key="9">
    <source>
        <dbReference type="EMBL" id="MFC3810264.1"/>
    </source>
</evidence>
<dbReference type="Pfam" id="PF02321">
    <property type="entry name" value="OEP"/>
    <property type="match status" value="1"/>
</dbReference>
<organism evidence="9 10">
    <name type="scientific">Lacihabitans lacunae</name>
    <dbReference type="NCBI Taxonomy" id="1028214"/>
    <lineage>
        <taxon>Bacteria</taxon>
        <taxon>Pseudomonadati</taxon>
        <taxon>Bacteroidota</taxon>
        <taxon>Cytophagia</taxon>
        <taxon>Cytophagales</taxon>
        <taxon>Leadbetterellaceae</taxon>
        <taxon>Lacihabitans</taxon>
    </lineage>
</organism>
<reference evidence="10" key="1">
    <citation type="journal article" date="2019" name="Int. J. Syst. Evol. Microbiol.">
        <title>The Global Catalogue of Microorganisms (GCM) 10K type strain sequencing project: providing services to taxonomists for standard genome sequencing and annotation.</title>
        <authorList>
            <consortium name="The Broad Institute Genomics Platform"/>
            <consortium name="The Broad Institute Genome Sequencing Center for Infectious Disease"/>
            <person name="Wu L."/>
            <person name="Ma J."/>
        </authorList>
    </citation>
    <scope>NUCLEOTIDE SEQUENCE [LARGE SCALE GENOMIC DNA]</scope>
    <source>
        <strain evidence="10">CECT 7956</strain>
    </source>
</reference>
<dbReference type="PANTHER" id="PTHR30026">
    <property type="entry name" value="OUTER MEMBRANE PROTEIN TOLC"/>
    <property type="match status" value="1"/>
</dbReference>
<feature type="signal peptide" evidence="8">
    <location>
        <begin position="1"/>
        <end position="19"/>
    </location>
</feature>
<evidence type="ECO:0000256" key="6">
    <source>
        <dbReference type="ARBA" id="ARBA00023136"/>
    </source>
</evidence>
<accession>A0ABV7YSC5</accession>
<keyword evidence="7" id="KW-0998">Cell outer membrane</keyword>
<comment type="similarity">
    <text evidence="2">Belongs to the outer membrane factor (OMF) (TC 1.B.17) family.</text>
</comment>
<keyword evidence="3" id="KW-0813">Transport</keyword>
<dbReference type="EMBL" id="JBHRYQ010000001">
    <property type="protein sequence ID" value="MFC3810264.1"/>
    <property type="molecule type" value="Genomic_DNA"/>
</dbReference>
<protein>
    <submittedName>
        <fullName evidence="9">TolC family protein</fullName>
    </submittedName>
</protein>
<keyword evidence="10" id="KW-1185">Reference proteome</keyword>
<proteinExistence type="inferred from homology"/>
<keyword evidence="4" id="KW-1134">Transmembrane beta strand</keyword>
<comment type="caution">
    <text evidence="9">The sequence shown here is derived from an EMBL/GenBank/DDBJ whole genome shotgun (WGS) entry which is preliminary data.</text>
</comment>
<evidence type="ECO:0000256" key="1">
    <source>
        <dbReference type="ARBA" id="ARBA00004442"/>
    </source>
</evidence>
<evidence type="ECO:0000256" key="2">
    <source>
        <dbReference type="ARBA" id="ARBA00007613"/>
    </source>
</evidence>
<keyword evidence="5" id="KW-0812">Transmembrane</keyword>
<evidence type="ECO:0000256" key="8">
    <source>
        <dbReference type="SAM" id="SignalP"/>
    </source>
</evidence>
<name>A0ABV7YSC5_9BACT</name>
<evidence type="ECO:0000313" key="10">
    <source>
        <dbReference type="Proteomes" id="UP001595616"/>
    </source>
</evidence>
<sequence>MRQLTYFILLLSLPTALSAQTVYSLKESIAFSLEHHPSLGIYQNQVEIANQKAKQSLSGYLPQVTSSATIIDNLNLQKTIIPAGVFGPEATVVQFGTQFNTQAVVDINQTIFDMSKMQGIKASKPYAELNELQKEQNKEAIIYNTSVAYFQVLIMREQLKNLEINKAKSVELLEILKNQLKNGLILEKDLDRIKVSLNSTNYQIEDAKVKEKMALNNLKNSMGISIENTIDINVDIDFSKYILKSLNDNLSVHQLVENKISETNYMLQKISLKSTQSSFLPTVSAVAKIGTQALNNSFSTAFSNWNNFSYVGVSINLPLSTGFKRYSQMKEQQLVLNNAKRNDEINKENLKLKFENAKTSISTAYSNYLSSKENMDLARKIGDVSEFQYGKGTANLSDYLNDDTAYKNAQSNYLSSIYNLMISNLNYQKSQGTITSYISELN</sequence>
<dbReference type="SUPFAM" id="SSF56954">
    <property type="entry name" value="Outer membrane efflux proteins (OEP)"/>
    <property type="match status" value="1"/>
</dbReference>
<dbReference type="RefSeq" id="WP_379836248.1">
    <property type="nucleotide sequence ID" value="NZ_JBHRYQ010000001.1"/>
</dbReference>
<keyword evidence="6" id="KW-0472">Membrane</keyword>
<dbReference type="Proteomes" id="UP001595616">
    <property type="component" value="Unassembled WGS sequence"/>
</dbReference>
<evidence type="ECO:0000256" key="7">
    <source>
        <dbReference type="ARBA" id="ARBA00023237"/>
    </source>
</evidence>
<dbReference type="InterPro" id="IPR003423">
    <property type="entry name" value="OMP_efflux"/>
</dbReference>
<evidence type="ECO:0000256" key="5">
    <source>
        <dbReference type="ARBA" id="ARBA00022692"/>
    </source>
</evidence>
<dbReference type="Gene3D" id="1.20.1600.10">
    <property type="entry name" value="Outer membrane efflux proteins (OEP)"/>
    <property type="match status" value="1"/>
</dbReference>
<dbReference type="InterPro" id="IPR051906">
    <property type="entry name" value="TolC-like"/>
</dbReference>
<dbReference type="PANTHER" id="PTHR30026:SF20">
    <property type="entry name" value="OUTER MEMBRANE PROTEIN TOLC"/>
    <property type="match status" value="1"/>
</dbReference>
<comment type="subcellular location">
    <subcellularLocation>
        <location evidence="1">Cell outer membrane</location>
    </subcellularLocation>
</comment>